<dbReference type="EMBL" id="BAAASL010000003">
    <property type="protein sequence ID" value="GAA2710951.1"/>
    <property type="molecule type" value="Genomic_DNA"/>
</dbReference>
<accession>A0ABP6G122</accession>
<organism evidence="2 3">
    <name type="scientific">Streptomyces luteosporeus</name>
    <dbReference type="NCBI Taxonomy" id="173856"/>
    <lineage>
        <taxon>Bacteria</taxon>
        <taxon>Bacillati</taxon>
        <taxon>Actinomycetota</taxon>
        <taxon>Actinomycetes</taxon>
        <taxon>Kitasatosporales</taxon>
        <taxon>Streptomycetaceae</taxon>
        <taxon>Streptomyces</taxon>
    </lineage>
</organism>
<reference evidence="3" key="1">
    <citation type="journal article" date="2019" name="Int. J. Syst. Evol. Microbiol.">
        <title>The Global Catalogue of Microorganisms (GCM) 10K type strain sequencing project: providing services to taxonomists for standard genome sequencing and annotation.</title>
        <authorList>
            <consortium name="The Broad Institute Genomics Platform"/>
            <consortium name="The Broad Institute Genome Sequencing Center for Infectious Disease"/>
            <person name="Wu L."/>
            <person name="Ma J."/>
        </authorList>
    </citation>
    <scope>NUCLEOTIDE SEQUENCE [LARGE SCALE GENOMIC DNA]</scope>
    <source>
        <strain evidence="3">JCM 4542</strain>
    </source>
</reference>
<name>A0ABP6G122_9ACTN</name>
<evidence type="ECO:0000313" key="2">
    <source>
        <dbReference type="EMBL" id="GAA2710951.1"/>
    </source>
</evidence>
<feature type="region of interest" description="Disordered" evidence="1">
    <location>
        <begin position="22"/>
        <end position="65"/>
    </location>
</feature>
<proteinExistence type="predicted"/>
<sequence>MDQVVTGRVVGMVRVSLMAETAPHGGGAPAAGLAPVPPSPRLLAGLRPLAPPDRASPGVLKRRTG</sequence>
<evidence type="ECO:0000313" key="3">
    <source>
        <dbReference type="Proteomes" id="UP001500886"/>
    </source>
</evidence>
<keyword evidence="3" id="KW-1185">Reference proteome</keyword>
<comment type="caution">
    <text evidence="2">The sequence shown here is derived from an EMBL/GenBank/DDBJ whole genome shotgun (WGS) entry which is preliminary data.</text>
</comment>
<evidence type="ECO:0000256" key="1">
    <source>
        <dbReference type="SAM" id="MobiDB-lite"/>
    </source>
</evidence>
<feature type="compositionally biased region" description="Low complexity" evidence="1">
    <location>
        <begin position="41"/>
        <end position="55"/>
    </location>
</feature>
<protein>
    <submittedName>
        <fullName evidence="2">Uncharacterized protein</fullName>
    </submittedName>
</protein>
<gene>
    <name evidence="2" type="ORF">GCM10010315_11850</name>
</gene>
<dbReference type="Proteomes" id="UP001500886">
    <property type="component" value="Unassembled WGS sequence"/>
</dbReference>